<dbReference type="HOGENOM" id="CLU_2166401_0_0_0"/>
<reference evidence="1 2" key="1">
    <citation type="journal article" date="2010" name="Proc. Natl. Acad. Sci. U.S.A.">
        <title>A Nitrospira metagenome illuminates the physiology and evolution of globally important nitrite-oxidizing bacteria.</title>
        <authorList>
            <person name="Lucker S."/>
            <person name="Wagner M."/>
            <person name="Maixner F."/>
            <person name="Pelletier E."/>
            <person name="Koch H."/>
            <person name="Vacherie B."/>
            <person name="Rattei T."/>
            <person name="Sinninghe Damste J."/>
            <person name="Spieck E."/>
            <person name="Le Paslier D."/>
            <person name="Daims H."/>
        </authorList>
    </citation>
    <scope>NUCLEOTIDE SEQUENCE [LARGE SCALE GENOMIC DNA]</scope>
</reference>
<sequence length="110" mass="12617">MNANDPSVNTMFRVRPRVYGHSSVHPVRLSDKEDRSIELLRSLLHGTEEHHVPSVSMLMRAAINHYAKYVEISARQHPLFAGSEWQRLTAGKDVRVAKDRKGLHPKRGRK</sequence>
<organism evidence="1 2">
    <name type="scientific">Nitrospira defluvii</name>
    <dbReference type="NCBI Taxonomy" id="330214"/>
    <lineage>
        <taxon>Bacteria</taxon>
        <taxon>Pseudomonadati</taxon>
        <taxon>Nitrospirota</taxon>
        <taxon>Nitrospiria</taxon>
        <taxon>Nitrospirales</taxon>
        <taxon>Nitrospiraceae</taxon>
        <taxon>Nitrospira</taxon>
    </lineage>
</organism>
<name>D8P9Q3_9BACT</name>
<evidence type="ECO:0000313" key="1">
    <source>
        <dbReference type="EMBL" id="CBK39962.1"/>
    </source>
</evidence>
<accession>D8P9Q3</accession>
<keyword evidence="2" id="KW-1185">Reference proteome</keyword>
<protein>
    <submittedName>
        <fullName evidence="1">Uncharacterized protein</fullName>
    </submittedName>
</protein>
<dbReference type="AlphaFoldDB" id="D8P9Q3"/>
<dbReference type="STRING" id="330214.NIDE0178"/>
<dbReference type="EMBL" id="FP929003">
    <property type="protein sequence ID" value="CBK39962.1"/>
    <property type="molecule type" value="Genomic_DNA"/>
</dbReference>
<dbReference type="KEGG" id="nde:NIDE0178"/>
<evidence type="ECO:0000313" key="2">
    <source>
        <dbReference type="Proteomes" id="UP000001660"/>
    </source>
</evidence>
<proteinExistence type="predicted"/>
<gene>
    <name evidence="1" type="ORF">NIDE0178</name>
</gene>
<dbReference type="Proteomes" id="UP000001660">
    <property type="component" value="Chromosome"/>
</dbReference>